<proteinExistence type="predicted"/>
<dbReference type="Proteomes" id="UP000297641">
    <property type="component" value="Unassembled WGS sequence"/>
</dbReference>
<dbReference type="EMBL" id="RQFT01000003">
    <property type="protein sequence ID" value="TGL08320.1"/>
    <property type="molecule type" value="Genomic_DNA"/>
</dbReference>
<protein>
    <submittedName>
        <fullName evidence="1">DUF1569 domain-containing protein</fullName>
    </submittedName>
</protein>
<dbReference type="AlphaFoldDB" id="A0A7I0ITZ5"/>
<evidence type="ECO:0000313" key="1">
    <source>
        <dbReference type="EMBL" id="TGL08320.1"/>
    </source>
</evidence>
<dbReference type="Pfam" id="PF07606">
    <property type="entry name" value="DUF1569"/>
    <property type="match status" value="1"/>
</dbReference>
<accession>A0A7I0ITZ5</accession>
<name>A0A7I0ITZ5_9LEPT</name>
<evidence type="ECO:0000313" key="2">
    <source>
        <dbReference type="Proteomes" id="UP000297641"/>
    </source>
</evidence>
<comment type="caution">
    <text evidence="1">The sequence shown here is derived from an EMBL/GenBank/DDBJ whole genome shotgun (WGS) entry which is preliminary data.</text>
</comment>
<dbReference type="RefSeq" id="WP_135770231.1">
    <property type="nucleotide sequence ID" value="NZ_RQFT01000003.1"/>
</dbReference>
<gene>
    <name evidence="1" type="ORF">EHQ43_04550</name>
</gene>
<organism evidence="1 2">
    <name type="scientific">Leptospira bouyouniensis</name>
    <dbReference type="NCBI Taxonomy" id="2484911"/>
    <lineage>
        <taxon>Bacteria</taxon>
        <taxon>Pseudomonadati</taxon>
        <taxon>Spirochaetota</taxon>
        <taxon>Spirochaetia</taxon>
        <taxon>Leptospirales</taxon>
        <taxon>Leptospiraceae</taxon>
        <taxon>Leptospira</taxon>
    </lineage>
</organism>
<reference evidence="1 2" key="1">
    <citation type="journal article" date="2019" name="PLoS Negl. Trop. Dis.">
        <title>Revisiting the worldwide diversity of Leptospira species in the environment.</title>
        <authorList>
            <person name="Vincent A.T."/>
            <person name="Schiettekatte O."/>
            <person name="Bourhy P."/>
            <person name="Veyrier F.J."/>
            <person name="Picardeau M."/>
        </authorList>
    </citation>
    <scope>NUCLEOTIDE SEQUENCE [LARGE SCALE GENOMIC DNA]</scope>
    <source>
        <strain evidence="1 2">201800273</strain>
    </source>
</reference>
<sequence length="191" mass="21795">MKRKEFIKRSTLTLAVAQLPLYGESNKEKEKEIENKDLIVSPWLEAEFLKDYHTLVINLLTKPTELKLAGNWSPGKVLSHCAQSIEFSINGYPEMKSSLFRGSIGKIAFSVFAFKNKMNHGLEEPIPGAEEISNQTEVKVGAKRLIQAIELFEKTSESSLRPHFAYGELTKEEYDLAHTLHIKNHMERLLH</sequence>
<dbReference type="InterPro" id="IPR011463">
    <property type="entry name" value="DUF1569"/>
</dbReference>